<keyword evidence="6 9" id="KW-0472">Membrane</keyword>
<feature type="transmembrane region" description="Helical" evidence="9">
    <location>
        <begin position="65"/>
        <end position="87"/>
    </location>
</feature>
<evidence type="ECO:0000256" key="5">
    <source>
        <dbReference type="ARBA" id="ARBA00023040"/>
    </source>
</evidence>
<keyword evidence="12" id="KW-1185">Reference proteome</keyword>
<keyword evidence="7" id="KW-0675">Receptor</keyword>
<dbReference type="AlphaFoldDB" id="A0A7R9MFB0"/>
<dbReference type="PRINTS" id="PR00237">
    <property type="entry name" value="GPCRRHODOPSN"/>
</dbReference>
<feature type="domain" description="G-protein coupled receptors family 1 profile" evidence="10">
    <location>
        <begin position="78"/>
        <end position="148"/>
    </location>
</feature>
<evidence type="ECO:0000313" key="12">
    <source>
        <dbReference type="Proteomes" id="UP000728032"/>
    </source>
</evidence>
<dbReference type="GO" id="GO:0016020">
    <property type="term" value="C:membrane"/>
    <property type="evidence" value="ECO:0007669"/>
    <property type="project" value="UniProtKB-SubCell"/>
</dbReference>
<evidence type="ECO:0000256" key="9">
    <source>
        <dbReference type="SAM" id="Phobius"/>
    </source>
</evidence>
<reference evidence="11" key="1">
    <citation type="submission" date="2020-11" db="EMBL/GenBank/DDBJ databases">
        <authorList>
            <person name="Tran Van P."/>
        </authorList>
    </citation>
    <scope>NUCLEOTIDE SEQUENCE</scope>
</reference>
<dbReference type="Gene3D" id="1.20.1070.10">
    <property type="entry name" value="Rhodopsin 7-helix transmembrane proteins"/>
    <property type="match status" value="1"/>
</dbReference>
<proteinExistence type="inferred from homology"/>
<evidence type="ECO:0000256" key="8">
    <source>
        <dbReference type="ARBA" id="ARBA00023224"/>
    </source>
</evidence>
<name>A0A7R9MFB0_9ACAR</name>
<comment type="similarity">
    <text evidence="2">Belongs to the G-protein coupled receptor 1 family.</text>
</comment>
<organism evidence="11">
    <name type="scientific">Oppiella nova</name>
    <dbReference type="NCBI Taxonomy" id="334625"/>
    <lineage>
        <taxon>Eukaryota</taxon>
        <taxon>Metazoa</taxon>
        <taxon>Ecdysozoa</taxon>
        <taxon>Arthropoda</taxon>
        <taxon>Chelicerata</taxon>
        <taxon>Arachnida</taxon>
        <taxon>Acari</taxon>
        <taxon>Acariformes</taxon>
        <taxon>Sarcoptiformes</taxon>
        <taxon>Oribatida</taxon>
        <taxon>Brachypylina</taxon>
        <taxon>Oppioidea</taxon>
        <taxon>Oppiidae</taxon>
        <taxon>Oppiella</taxon>
    </lineage>
</organism>
<dbReference type="PROSITE" id="PS50262">
    <property type="entry name" value="G_PROTEIN_RECEP_F1_2"/>
    <property type="match status" value="1"/>
</dbReference>
<dbReference type="CDD" id="cd00637">
    <property type="entry name" value="7tm_classA_rhodopsin-like"/>
    <property type="match status" value="1"/>
</dbReference>
<keyword evidence="8" id="KW-0807">Transducer</keyword>
<evidence type="ECO:0000256" key="4">
    <source>
        <dbReference type="ARBA" id="ARBA00022989"/>
    </source>
</evidence>
<dbReference type="SUPFAM" id="SSF81321">
    <property type="entry name" value="Family A G protein-coupled receptor-like"/>
    <property type="match status" value="1"/>
</dbReference>
<keyword evidence="3 9" id="KW-0812">Transmembrane</keyword>
<dbReference type="GO" id="GO:0004930">
    <property type="term" value="F:G protein-coupled receptor activity"/>
    <property type="evidence" value="ECO:0007669"/>
    <property type="project" value="UniProtKB-KW"/>
</dbReference>
<dbReference type="PANTHER" id="PTHR24243">
    <property type="entry name" value="G-PROTEIN COUPLED RECEPTOR"/>
    <property type="match status" value="1"/>
</dbReference>
<evidence type="ECO:0000313" key="11">
    <source>
        <dbReference type="EMBL" id="CAD7658821.1"/>
    </source>
</evidence>
<gene>
    <name evidence="11" type="ORF">ONB1V03_LOCUS15441</name>
</gene>
<evidence type="ECO:0000256" key="3">
    <source>
        <dbReference type="ARBA" id="ARBA00022692"/>
    </source>
</evidence>
<evidence type="ECO:0000256" key="6">
    <source>
        <dbReference type="ARBA" id="ARBA00023136"/>
    </source>
</evidence>
<dbReference type="PANTHER" id="PTHR24243:SF208">
    <property type="entry name" value="PYROKININ-1 RECEPTOR"/>
    <property type="match status" value="1"/>
</dbReference>
<evidence type="ECO:0000256" key="2">
    <source>
        <dbReference type="ARBA" id="ARBA00010663"/>
    </source>
</evidence>
<protein>
    <recommendedName>
        <fullName evidence="10">G-protein coupled receptors family 1 profile domain-containing protein</fullName>
    </recommendedName>
</protein>
<sequence>MDIILHNLYENETIIPYIVNETTGDGDGCGNGMDITDGFDFKEFNFPNPEYLNPRPFTWAEYSKIGLYVVAICAVMVGNIGVILAVALNSSLRFTINYYLANLAVADVLICVCCMWTHLVNHLTEPLYVLGPVVCKFNGFAQIQVFKK</sequence>
<dbReference type="EMBL" id="CAJPVJ010015908">
    <property type="protein sequence ID" value="CAG2176007.1"/>
    <property type="molecule type" value="Genomic_DNA"/>
</dbReference>
<accession>A0A7R9MFB0</accession>
<evidence type="ECO:0000256" key="7">
    <source>
        <dbReference type="ARBA" id="ARBA00023170"/>
    </source>
</evidence>
<keyword evidence="4 9" id="KW-1133">Transmembrane helix</keyword>
<comment type="subcellular location">
    <subcellularLocation>
        <location evidence="1">Membrane</location>
        <topology evidence="1">Multi-pass membrane protein</topology>
    </subcellularLocation>
</comment>
<dbReference type="OrthoDB" id="5975505at2759"/>
<evidence type="ECO:0000256" key="1">
    <source>
        <dbReference type="ARBA" id="ARBA00004141"/>
    </source>
</evidence>
<keyword evidence="5" id="KW-0297">G-protein coupled receptor</keyword>
<dbReference type="Proteomes" id="UP000728032">
    <property type="component" value="Unassembled WGS sequence"/>
</dbReference>
<dbReference type="EMBL" id="OC930733">
    <property type="protein sequence ID" value="CAD7658821.1"/>
    <property type="molecule type" value="Genomic_DNA"/>
</dbReference>
<dbReference type="InterPro" id="IPR017452">
    <property type="entry name" value="GPCR_Rhodpsn_7TM"/>
</dbReference>
<feature type="transmembrane region" description="Helical" evidence="9">
    <location>
        <begin position="99"/>
        <end position="119"/>
    </location>
</feature>
<evidence type="ECO:0000259" key="10">
    <source>
        <dbReference type="PROSITE" id="PS50262"/>
    </source>
</evidence>
<dbReference type="InterPro" id="IPR000276">
    <property type="entry name" value="GPCR_Rhodpsn"/>
</dbReference>
<dbReference type="Pfam" id="PF00001">
    <property type="entry name" value="7tm_1"/>
    <property type="match status" value="1"/>
</dbReference>